<evidence type="ECO:0008006" key="3">
    <source>
        <dbReference type="Google" id="ProtNLM"/>
    </source>
</evidence>
<evidence type="ECO:0000313" key="2">
    <source>
        <dbReference type="Proteomes" id="UP000295645"/>
    </source>
</evidence>
<proteinExistence type="predicted"/>
<comment type="caution">
    <text evidence="1">The sequence shown here is derived from an EMBL/GenBank/DDBJ whole genome shotgun (WGS) entry which is preliminary data.</text>
</comment>
<dbReference type="Proteomes" id="UP000295645">
    <property type="component" value="Unassembled WGS sequence"/>
</dbReference>
<protein>
    <recommendedName>
        <fullName evidence="3">Prevent-host-death protein</fullName>
    </recommendedName>
</protein>
<dbReference type="EMBL" id="SMCS01000006">
    <property type="protein sequence ID" value="TCV92777.1"/>
    <property type="molecule type" value="Genomic_DNA"/>
</dbReference>
<keyword evidence="2" id="KW-1185">Reference proteome</keyword>
<accession>A0A4R3YJY3</accession>
<gene>
    <name evidence="1" type="ORF">EC912_106115</name>
</gene>
<organism evidence="1 2">
    <name type="scientific">Luteibacter rhizovicinus</name>
    <dbReference type="NCBI Taxonomy" id="242606"/>
    <lineage>
        <taxon>Bacteria</taxon>
        <taxon>Pseudomonadati</taxon>
        <taxon>Pseudomonadota</taxon>
        <taxon>Gammaproteobacteria</taxon>
        <taxon>Lysobacterales</taxon>
        <taxon>Rhodanobacteraceae</taxon>
        <taxon>Luteibacter</taxon>
    </lineage>
</organism>
<dbReference type="RefSeq" id="WP_132145463.1">
    <property type="nucleotide sequence ID" value="NZ_SMCS01000006.1"/>
</dbReference>
<sequence>MKSATIPSLRVEPELREAAESVLLPDESLSAFVETALRAGIARRQTQRDFIARGMASRDEARASGKYFTAAEVHADLEAMLLAATTGKDAS</sequence>
<reference evidence="1 2" key="1">
    <citation type="submission" date="2019-03" db="EMBL/GenBank/DDBJ databases">
        <title>Above-ground endophytic microbial communities from plants in different locations in the United States.</title>
        <authorList>
            <person name="Frank C."/>
        </authorList>
    </citation>
    <scope>NUCLEOTIDE SEQUENCE [LARGE SCALE GENOMIC DNA]</scope>
    <source>
        <strain evidence="1 2">LP_13_YM</strain>
    </source>
</reference>
<name>A0A4R3YJY3_9GAMM</name>
<dbReference type="AlphaFoldDB" id="A0A4R3YJY3"/>
<evidence type="ECO:0000313" key="1">
    <source>
        <dbReference type="EMBL" id="TCV92777.1"/>
    </source>
</evidence>
<dbReference type="NCBIfam" id="NF041551">
    <property type="entry name" value="YlcI_YnfO_N"/>
    <property type="match status" value="1"/>
</dbReference>
<dbReference type="OrthoDB" id="8400336at2"/>